<evidence type="ECO:0000256" key="2">
    <source>
        <dbReference type="ARBA" id="ARBA00022475"/>
    </source>
</evidence>
<dbReference type="Pfam" id="PF03631">
    <property type="entry name" value="Virul_fac_BrkB"/>
    <property type="match status" value="1"/>
</dbReference>
<dbReference type="GO" id="GO:0005886">
    <property type="term" value="C:plasma membrane"/>
    <property type="evidence" value="ECO:0007669"/>
    <property type="project" value="UniProtKB-SubCell"/>
</dbReference>
<feature type="transmembrane region" description="Helical" evidence="6">
    <location>
        <begin position="146"/>
        <end position="166"/>
    </location>
</feature>
<reference evidence="7 8" key="1">
    <citation type="submission" date="2020-08" db="EMBL/GenBank/DDBJ databases">
        <authorList>
            <person name="Liu C."/>
            <person name="Sun Q."/>
        </authorList>
    </citation>
    <scope>NUCLEOTIDE SEQUENCE [LARGE SCALE GENOMIC DNA]</scope>
    <source>
        <strain evidence="7 8">NSJ-57</strain>
    </source>
</reference>
<proteinExistence type="predicted"/>
<feature type="transmembrane region" description="Helical" evidence="6">
    <location>
        <begin position="244"/>
        <end position="268"/>
    </location>
</feature>
<dbReference type="AlphaFoldDB" id="A0A7G9GYZ4"/>
<protein>
    <submittedName>
        <fullName evidence="7">YihY/virulence factor BrkB family protein</fullName>
    </submittedName>
</protein>
<evidence type="ECO:0000256" key="3">
    <source>
        <dbReference type="ARBA" id="ARBA00022692"/>
    </source>
</evidence>
<evidence type="ECO:0000256" key="6">
    <source>
        <dbReference type="SAM" id="Phobius"/>
    </source>
</evidence>
<dbReference type="NCBIfam" id="TIGR00765">
    <property type="entry name" value="yihY_not_rbn"/>
    <property type="match status" value="1"/>
</dbReference>
<sequence>MTLQSVKDFFREVISQGKISNIINVVKKALENYKRANSGLWVTSLCFYTILSLVPIFAILFSLGSWLGINDYFLRKLIEYSPLNRASVDLLVTFAQNFIENTRTGILAGLGFLILGWTLISMFSIIEKAFNDIWQVEKTRMFLRKITDYISFIILFPTLLVVSSGTTKIIELLGYENTYFGVVIKILPFITLMLFFTALYMMIPNTKVNFIPALISSIFISLFFYGFQTLFILLQGMVNTYNRIYGSFSVIFIFLFWLRMMWFFLILGAHSCYFLQNRDIHLVGKGPENATFQGKEEVGVIVMYELIERYINNANPVTIKEIAKKYGCPYEMIRYVLEVFIKAELVGEIVDTREERSYVVIKNIDGIKFKTMFRALETYGENVDLYNNEEIDNLLNIIKEKDFDFSFKEFIDKKNHS</sequence>
<feature type="transmembrane region" description="Helical" evidence="6">
    <location>
        <begin position="40"/>
        <end position="67"/>
    </location>
</feature>
<dbReference type="PANTHER" id="PTHR30213:SF0">
    <property type="entry name" value="UPF0761 MEMBRANE PROTEIN YIHY"/>
    <property type="match status" value="1"/>
</dbReference>
<feature type="transmembrane region" description="Helical" evidence="6">
    <location>
        <begin position="178"/>
        <end position="201"/>
    </location>
</feature>
<evidence type="ECO:0000313" key="7">
    <source>
        <dbReference type="EMBL" id="QNM16026.1"/>
    </source>
</evidence>
<dbReference type="PANTHER" id="PTHR30213">
    <property type="entry name" value="INNER MEMBRANE PROTEIN YHJD"/>
    <property type="match status" value="1"/>
</dbReference>
<accession>A0A7G9GYZ4</accession>
<evidence type="ECO:0000256" key="1">
    <source>
        <dbReference type="ARBA" id="ARBA00004651"/>
    </source>
</evidence>
<evidence type="ECO:0000256" key="4">
    <source>
        <dbReference type="ARBA" id="ARBA00022989"/>
    </source>
</evidence>
<keyword evidence="5 6" id="KW-0472">Membrane</keyword>
<keyword evidence="2" id="KW-1003">Cell membrane</keyword>
<feature type="transmembrane region" description="Helical" evidence="6">
    <location>
        <begin position="106"/>
        <end position="126"/>
    </location>
</feature>
<dbReference type="Proteomes" id="UP000515913">
    <property type="component" value="Chromosome"/>
</dbReference>
<keyword evidence="8" id="KW-1185">Reference proteome</keyword>
<dbReference type="InterPro" id="IPR017039">
    <property type="entry name" value="Virul_fac_BrkB"/>
</dbReference>
<keyword evidence="4 6" id="KW-1133">Transmembrane helix</keyword>
<dbReference type="EMBL" id="CP060637">
    <property type="protein sequence ID" value="QNM16026.1"/>
    <property type="molecule type" value="Genomic_DNA"/>
</dbReference>
<dbReference type="KEGG" id="fho:H9Q81_04155"/>
<comment type="subcellular location">
    <subcellularLocation>
        <location evidence="1">Cell membrane</location>
        <topology evidence="1">Multi-pass membrane protein</topology>
    </subcellularLocation>
</comment>
<evidence type="ECO:0000313" key="8">
    <source>
        <dbReference type="Proteomes" id="UP000515913"/>
    </source>
</evidence>
<organism evidence="7 8">
    <name type="scientific">Fusobacterium hominis</name>
    <dbReference type="NCBI Taxonomy" id="2764326"/>
    <lineage>
        <taxon>Bacteria</taxon>
        <taxon>Fusobacteriati</taxon>
        <taxon>Fusobacteriota</taxon>
        <taxon>Fusobacteriia</taxon>
        <taxon>Fusobacteriales</taxon>
        <taxon>Fusobacteriaceae</taxon>
        <taxon>Fusobacterium</taxon>
    </lineage>
</organism>
<evidence type="ECO:0000256" key="5">
    <source>
        <dbReference type="ARBA" id="ARBA00023136"/>
    </source>
</evidence>
<gene>
    <name evidence="7" type="ORF">H9Q81_04155</name>
</gene>
<feature type="transmembrane region" description="Helical" evidence="6">
    <location>
        <begin position="213"/>
        <end position="238"/>
    </location>
</feature>
<dbReference type="RefSeq" id="WP_101473771.1">
    <property type="nucleotide sequence ID" value="NZ_CP060637.1"/>
</dbReference>
<keyword evidence="3 6" id="KW-0812">Transmembrane</keyword>
<name>A0A7G9GYZ4_9FUSO</name>